<evidence type="ECO:0000313" key="3">
    <source>
        <dbReference type="Proteomes" id="UP001314169"/>
    </source>
</evidence>
<evidence type="ECO:0000256" key="1">
    <source>
        <dbReference type="SAM" id="MobiDB-lite"/>
    </source>
</evidence>
<proteinExistence type="predicted"/>
<keyword evidence="3" id="KW-1185">Reference proteome</keyword>
<dbReference type="Proteomes" id="UP001314169">
    <property type="component" value="Chromosome 16"/>
</dbReference>
<sequence>MTPRVHKPRPQPPGPAPEFEGCGRFVTHSPDFTPHRLGDVGSGSAAGARRPFGPRTLSWENRTAQTRSLRFQERQDRPARIAHRLRREKASEAEALGSCPAPCPRKFPVSVPVLLASSPQFPFL</sequence>
<dbReference type="EMBL" id="OY882873">
    <property type="protein sequence ID" value="CAK6438220.1"/>
    <property type="molecule type" value="Genomic_DNA"/>
</dbReference>
<feature type="region of interest" description="Disordered" evidence="1">
    <location>
        <begin position="1"/>
        <end position="73"/>
    </location>
</feature>
<evidence type="ECO:0000313" key="2">
    <source>
        <dbReference type="EMBL" id="CAK6438220.1"/>
    </source>
</evidence>
<gene>
    <name evidence="2" type="ORF">MPIPNATIZW_LOCUS6526</name>
</gene>
<reference evidence="2" key="1">
    <citation type="submission" date="2023-12" db="EMBL/GenBank/DDBJ databases">
        <authorList>
            <person name="Brown T."/>
        </authorList>
    </citation>
    <scope>NUCLEOTIDE SEQUENCE</scope>
</reference>
<name>A0ABN9ZMV0_PIPNA</name>
<feature type="compositionally biased region" description="Polar residues" evidence="1">
    <location>
        <begin position="58"/>
        <end position="69"/>
    </location>
</feature>
<organism evidence="2 3">
    <name type="scientific">Pipistrellus nathusii</name>
    <name type="common">Nathusius' pipistrelle</name>
    <dbReference type="NCBI Taxonomy" id="59473"/>
    <lineage>
        <taxon>Eukaryota</taxon>
        <taxon>Metazoa</taxon>
        <taxon>Chordata</taxon>
        <taxon>Craniata</taxon>
        <taxon>Vertebrata</taxon>
        <taxon>Euteleostomi</taxon>
        <taxon>Mammalia</taxon>
        <taxon>Eutheria</taxon>
        <taxon>Laurasiatheria</taxon>
        <taxon>Chiroptera</taxon>
        <taxon>Yangochiroptera</taxon>
        <taxon>Vespertilionidae</taxon>
        <taxon>Pipistrellus</taxon>
    </lineage>
</organism>
<protein>
    <submittedName>
        <fullName evidence="2">Uncharacterized protein</fullName>
    </submittedName>
</protein>
<accession>A0ABN9ZMV0</accession>